<keyword evidence="1" id="KW-0472">Membrane</keyword>
<dbReference type="RefSeq" id="WP_055265430.1">
    <property type="nucleotide sequence ID" value="NZ_CABIXQ010000009.1"/>
</dbReference>
<evidence type="ECO:0000256" key="2">
    <source>
        <dbReference type="SAM" id="SignalP"/>
    </source>
</evidence>
<dbReference type="EMBL" id="CYZX01000009">
    <property type="protein sequence ID" value="CUO45522.1"/>
    <property type="molecule type" value="Genomic_DNA"/>
</dbReference>
<dbReference type="NCBIfam" id="TIGR01167">
    <property type="entry name" value="LPXTG_anchor"/>
    <property type="match status" value="1"/>
</dbReference>
<evidence type="ECO:0000256" key="1">
    <source>
        <dbReference type="SAM" id="Phobius"/>
    </source>
</evidence>
<feature type="chain" id="PRO_5038944929" evidence="2">
    <location>
        <begin position="25"/>
        <end position="530"/>
    </location>
</feature>
<protein>
    <submittedName>
        <fullName evidence="3">LPXTG-motif cell wall anchor domain-containing protein</fullName>
        <ecNumber evidence="3">3.2.1.89</ecNumber>
    </submittedName>
</protein>
<keyword evidence="1" id="KW-1133">Transmembrane helix</keyword>
<feature type="transmembrane region" description="Helical" evidence="1">
    <location>
        <begin position="505"/>
        <end position="522"/>
    </location>
</feature>
<evidence type="ECO:0000313" key="4">
    <source>
        <dbReference type="Proteomes" id="UP000095594"/>
    </source>
</evidence>
<sequence length="530" mass="59162">MKNKKITKQMSKVLMCIFSCTLIASNVTTKVLADELEDVTTEVTISTEDDGNIQVDGNLVSEEENIELTSENNGDVTPPELISTKLDNAVIMPGGTVQLTIEATDESGFVTEDNGANVAIVTYACNGFMENYELPYYESENVFRGEIQIPESASEGIYRLEYVDLMDISGNMITYSAGIDNHVNLVRTGNILVKNNLDEQWYPNISSNAYGSYTAPFVPKVYTDHGTIEMLLNGENYDGQPITEFGNYNLFIKATGADGSISTEEYNFSVIFEIDNETSNEEVISYILESADNNIMIQLNNDSRTVDSSIFKAIKDSGKTVSFLLSYDQSWTFDGNNINHEDIRDVNLSVSNVSEYENEILEIDENAVIIDFAHNGNLPGKAEVKAYIGYKSPLSNKEVTLYYYNKETGKPEKIKESLYIEYVYGDEYVTFEIDHCNTYFISDKDNLDQEVVVIEPEEPIVPVQPVEPSESENDKIVTVRPSETNNGSNYDKGKLPETGGVNSNITIMLAMTLVLAGVVILNKKEYFQKQ</sequence>
<keyword evidence="3" id="KW-0378">Hydrolase</keyword>
<reference evidence="3 4" key="1">
    <citation type="submission" date="2015-09" db="EMBL/GenBank/DDBJ databases">
        <authorList>
            <consortium name="Pathogen Informatics"/>
        </authorList>
    </citation>
    <scope>NUCLEOTIDE SEQUENCE [LARGE SCALE GENOMIC DNA]</scope>
    <source>
        <strain evidence="3 4">2789STDY5834856</strain>
    </source>
</reference>
<dbReference type="AlphaFoldDB" id="A0A174F598"/>
<keyword evidence="1" id="KW-0812">Transmembrane</keyword>
<keyword evidence="2" id="KW-0732">Signal</keyword>
<dbReference type="EC" id="3.2.1.89" evidence="3"/>
<gene>
    <name evidence="3" type="ORF">ERS852471_01601</name>
</gene>
<feature type="signal peptide" evidence="2">
    <location>
        <begin position="1"/>
        <end position="24"/>
    </location>
</feature>
<dbReference type="Proteomes" id="UP000095594">
    <property type="component" value="Unassembled WGS sequence"/>
</dbReference>
<evidence type="ECO:0000313" key="3">
    <source>
        <dbReference type="EMBL" id="CUO45522.1"/>
    </source>
</evidence>
<organism evidence="3 4">
    <name type="scientific">Clostridium disporicum</name>
    <dbReference type="NCBI Taxonomy" id="84024"/>
    <lineage>
        <taxon>Bacteria</taxon>
        <taxon>Bacillati</taxon>
        <taxon>Bacillota</taxon>
        <taxon>Clostridia</taxon>
        <taxon>Eubacteriales</taxon>
        <taxon>Clostridiaceae</taxon>
        <taxon>Clostridium</taxon>
    </lineage>
</organism>
<dbReference type="GO" id="GO:0031218">
    <property type="term" value="F:arabinogalactan endo-1,4-beta-galactosidase activity"/>
    <property type="evidence" value="ECO:0007669"/>
    <property type="project" value="UniProtKB-EC"/>
</dbReference>
<keyword evidence="3" id="KW-0326">Glycosidase</keyword>
<name>A0A174F598_9CLOT</name>
<proteinExistence type="predicted"/>
<accession>A0A174F598</accession>
<dbReference type="OrthoDB" id="411361at2"/>